<dbReference type="EMBL" id="REFV01000007">
    <property type="protein sequence ID" value="RMB59181.1"/>
    <property type="molecule type" value="Genomic_DNA"/>
</dbReference>
<evidence type="ECO:0000313" key="6">
    <source>
        <dbReference type="Proteomes" id="UP000281985"/>
    </source>
</evidence>
<dbReference type="InterPro" id="IPR014710">
    <property type="entry name" value="RmlC-like_jellyroll"/>
</dbReference>
<dbReference type="PANTHER" id="PTHR43280:SF34">
    <property type="entry name" value="ARAC-FAMILY TRANSCRIPTIONAL REGULATOR"/>
    <property type="match status" value="1"/>
</dbReference>
<evidence type="ECO:0000256" key="1">
    <source>
        <dbReference type="ARBA" id="ARBA00023015"/>
    </source>
</evidence>
<dbReference type="InterPro" id="IPR009057">
    <property type="entry name" value="Homeodomain-like_sf"/>
</dbReference>
<evidence type="ECO:0000259" key="4">
    <source>
        <dbReference type="PROSITE" id="PS01124"/>
    </source>
</evidence>
<dbReference type="SUPFAM" id="SSF46689">
    <property type="entry name" value="Homeodomain-like"/>
    <property type="match status" value="2"/>
</dbReference>
<evidence type="ECO:0000256" key="2">
    <source>
        <dbReference type="ARBA" id="ARBA00023125"/>
    </source>
</evidence>
<dbReference type="GO" id="GO:0043565">
    <property type="term" value="F:sequence-specific DNA binding"/>
    <property type="evidence" value="ECO:0007669"/>
    <property type="project" value="InterPro"/>
</dbReference>
<dbReference type="InterPro" id="IPR018060">
    <property type="entry name" value="HTH_AraC"/>
</dbReference>
<protein>
    <submittedName>
        <fullName evidence="5">AraC family transcriptional regulator</fullName>
    </submittedName>
</protein>
<reference evidence="5 6" key="1">
    <citation type="submission" date="2018-10" db="EMBL/GenBank/DDBJ databases">
        <title>Dokdonia luteus sp. nov., isolated from sea water.</title>
        <authorList>
            <person name="Zhou L.Y."/>
            <person name="Du Z.J."/>
        </authorList>
    </citation>
    <scope>NUCLEOTIDE SEQUENCE [LARGE SCALE GENOMIC DNA]</scope>
    <source>
        <strain evidence="5 6">SH27</strain>
    </source>
</reference>
<keyword evidence="1" id="KW-0805">Transcription regulation</keyword>
<sequence>MKVLPFKIPKPSNAALLFQVDSGSLYGFLHQHKEVQISLIIKGEGTLLVGDAVHTYRAGDVIIIGGQQPHVFRNTDTSAMMHSVFFSVEAFGDLFLQLDEGKGIGDFYAFAKAGFKTTTTPALNILFQSIASAQGMHKLKHFIDLVAVLQVAKGEHLSQFVQDKMLSEKEGKKMSAIFEYSLENYRRQITLNDVAEVATMTPNAFCKYFKKRTNKTYFRFLMELRVEKSCELLLTSKELPVAVVAEQSGFQTLSHFNRTFKELKGTVPTQFRGQ</sequence>
<evidence type="ECO:0000256" key="3">
    <source>
        <dbReference type="ARBA" id="ARBA00023163"/>
    </source>
</evidence>
<evidence type="ECO:0000313" key="5">
    <source>
        <dbReference type="EMBL" id="RMB59181.1"/>
    </source>
</evidence>
<dbReference type="SMART" id="SM00342">
    <property type="entry name" value="HTH_ARAC"/>
    <property type="match status" value="1"/>
</dbReference>
<organism evidence="5 6">
    <name type="scientific">Dokdonia sinensis</name>
    <dbReference type="NCBI Taxonomy" id="2479847"/>
    <lineage>
        <taxon>Bacteria</taxon>
        <taxon>Pseudomonadati</taxon>
        <taxon>Bacteroidota</taxon>
        <taxon>Flavobacteriia</taxon>
        <taxon>Flavobacteriales</taxon>
        <taxon>Flavobacteriaceae</taxon>
        <taxon>Dokdonia</taxon>
    </lineage>
</organism>
<dbReference type="InterPro" id="IPR011051">
    <property type="entry name" value="RmlC_Cupin_sf"/>
</dbReference>
<name>A0A3M0G2I6_9FLAO</name>
<dbReference type="Gene3D" id="2.60.120.10">
    <property type="entry name" value="Jelly Rolls"/>
    <property type="match status" value="1"/>
</dbReference>
<dbReference type="Pfam" id="PF07883">
    <property type="entry name" value="Cupin_2"/>
    <property type="match status" value="1"/>
</dbReference>
<comment type="caution">
    <text evidence="5">The sequence shown here is derived from an EMBL/GenBank/DDBJ whole genome shotgun (WGS) entry which is preliminary data.</text>
</comment>
<dbReference type="AlphaFoldDB" id="A0A3M0G2I6"/>
<dbReference type="PANTHER" id="PTHR43280">
    <property type="entry name" value="ARAC-FAMILY TRANSCRIPTIONAL REGULATOR"/>
    <property type="match status" value="1"/>
</dbReference>
<dbReference type="RefSeq" id="WP_121917349.1">
    <property type="nucleotide sequence ID" value="NZ_REFV01000007.1"/>
</dbReference>
<dbReference type="GO" id="GO:0003700">
    <property type="term" value="F:DNA-binding transcription factor activity"/>
    <property type="evidence" value="ECO:0007669"/>
    <property type="project" value="InterPro"/>
</dbReference>
<dbReference type="Gene3D" id="1.10.10.60">
    <property type="entry name" value="Homeodomain-like"/>
    <property type="match status" value="2"/>
</dbReference>
<keyword evidence="6" id="KW-1185">Reference proteome</keyword>
<feature type="domain" description="HTH araC/xylS-type" evidence="4">
    <location>
        <begin position="175"/>
        <end position="274"/>
    </location>
</feature>
<dbReference type="Proteomes" id="UP000281985">
    <property type="component" value="Unassembled WGS sequence"/>
</dbReference>
<dbReference type="Pfam" id="PF12833">
    <property type="entry name" value="HTH_18"/>
    <property type="match status" value="1"/>
</dbReference>
<dbReference type="InterPro" id="IPR013096">
    <property type="entry name" value="Cupin_2"/>
</dbReference>
<gene>
    <name evidence="5" type="ORF">EAX61_08980</name>
</gene>
<dbReference type="SUPFAM" id="SSF51182">
    <property type="entry name" value="RmlC-like cupins"/>
    <property type="match status" value="1"/>
</dbReference>
<dbReference type="OrthoDB" id="1410704at2"/>
<keyword evidence="3" id="KW-0804">Transcription</keyword>
<accession>A0A3M0G2I6</accession>
<proteinExistence type="predicted"/>
<keyword evidence="2" id="KW-0238">DNA-binding</keyword>
<dbReference type="PROSITE" id="PS01124">
    <property type="entry name" value="HTH_ARAC_FAMILY_2"/>
    <property type="match status" value="1"/>
</dbReference>